<evidence type="ECO:0000256" key="4">
    <source>
        <dbReference type="ARBA" id="ARBA00022475"/>
    </source>
</evidence>
<keyword evidence="8 10" id="KW-0472">Membrane</keyword>
<dbReference type="Gene3D" id="3.40.50.300">
    <property type="entry name" value="P-loop containing nucleotide triphosphate hydrolases"/>
    <property type="match status" value="1"/>
</dbReference>
<keyword evidence="3 10" id="KW-0813">Transport</keyword>
<evidence type="ECO:0000256" key="1">
    <source>
        <dbReference type="ARBA" id="ARBA00004202"/>
    </source>
</evidence>
<evidence type="ECO:0000256" key="7">
    <source>
        <dbReference type="ARBA" id="ARBA00022967"/>
    </source>
</evidence>
<evidence type="ECO:0000256" key="2">
    <source>
        <dbReference type="ARBA" id="ARBA00005417"/>
    </source>
</evidence>
<dbReference type="CDD" id="cd03225">
    <property type="entry name" value="ABC_cobalt_CbiO_domain1"/>
    <property type="match status" value="1"/>
</dbReference>
<dbReference type="GO" id="GO:0005524">
    <property type="term" value="F:ATP binding"/>
    <property type="evidence" value="ECO:0007669"/>
    <property type="project" value="UniProtKB-UniRule"/>
</dbReference>
<comment type="function">
    <text evidence="10">Part of an ABC transporter complex. Responsible for energy coupling to the transport system.</text>
</comment>
<protein>
    <recommendedName>
        <fullName evidence="10">ABC transporter ATP-binding protein</fullName>
    </recommendedName>
</protein>
<evidence type="ECO:0000256" key="3">
    <source>
        <dbReference type="ARBA" id="ARBA00022448"/>
    </source>
</evidence>
<evidence type="ECO:0000313" key="13">
    <source>
        <dbReference type="Proteomes" id="UP000612362"/>
    </source>
</evidence>
<proteinExistence type="inferred from homology"/>
<dbReference type="SUPFAM" id="SSF52540">
    <property type="entry name" value="P-loop containing nucleoside triphosphate hydrolases"/>
    <property type="match status" value="1"/>
</dbReference>
<dbReference type="EMBL" id="BNJF01000001">
    <property type="protein sequence ID" value="GHO42498.1"/>
    <property type="molecule type" value="Genomic_DNA"/>
</dbReference>
<dbReference type="AlphaFoldDB" id="A0A8J3HXS4"/>
<keyword evidence="7" id="KW-1278">Translocase</keyword>
<dbReference type="GO" id="GO:0016887">
    <property type="term" value="F:ATP hydrolysis activity"/>
    <property type="evidence" value="ECO:0007669"/>
    <property type="project" value="InterPro"/>
</dbReference>
<accession>A0A8J3HXS4</accession>
<dbReference type="GO" id="GO:0006824">
    <property type="term" value="P:cobalt ion transport"/>
    <property type="evidence" value="ECO:0007669"/>
    <property type="project" value="InterPro"/>
</dbReference>
<keyword evidence="6 10" id="KW-0067">ATP-binding</keyword>
<comment type="function">
    <text evidence="9">Probably part of an ABC transporter complex. Responsible for energy coupling to the transport system.</text>
</comment>
<dbReference type="InterPro" id="IPR017871">
    <property type="entry name" value="ABC_transporter-like_CS"/>
</dbReference>
<evidence type="ECO:0000313" key="12">
    <source>
        <dbReference type="EMBL" id="GHO42498.1"/>
    </source>
</evidence>
<keyword evidence="4 10" id="KW-1003">Cell membrane</keyword>
<comment type="subcellular location">
    <subcellularLocation>
        <location evidence="1 10">Cell membrane</location>
        <topology evidence="1 10">Peripheral membrane protein</topology>
    </subcellularLocation>
</comment>
<evidence type="ECO:0000259" key="11">
    <source>
        <dbReference type="PROSITE" id="PS50893"/>
    </source>
</evidence>
<dbReference type="GO" id="GO:0042626">
    <property type="term" value="F:ATPase-coupled transmembrane transporter activity"/>
    <property type="evidence" value="ECO:0007669"/>
    <property type="project" value="TreeGrafter"/>
</dbReference>
<evidence type="ECO:0000256" key="10">
    <source>
        <dbReference type="RuleBase" id="RU364103"/>
    </source>
</evidence>
<dbReference type="InterPro" id="IPR005876">
    <property type="entry name" value="Co_trans_ATP-bd"/>
</dbReference>
<evidence type="ECO:0000256" key="8">
    <source>
        <dbReference type="ARBA" id="ARBA00023136"/>
    </source>
</evidence>
<dbReference type="PROSITE" id="PS50893">
    <property type="entry name" value="ABC_TRANSPORTER_2"/>
    <property type="match status" value="1"/>
</dbReference>
<dbReference type="InterPro" id="IPR027417">
    <property type="entry name" value="P-loop_NTPase"/>
</dbReference>
<dbReference type="InterPro" id="IPR003439">
    <property type="entry name" value="ABC_transporter-like_ATP-bd"/>
</dbReference>
<dbReference type="GO" id="GO:0043190">
    <property type="term" value="C:ATP-binding cassette (ABC) transporter complex"/>
    <property type="evidence" value="ECO:0007669"/>
    <property type="project" value="TreeGrafter"/>
</dbReference>
<sequence length="276" mass="30455">MNTLISHLSEAPAFHLRGVRYAYHHQQAVLDGIDLDINRGEQVALLGANGSGKSTLLKLLNGIYAPTEGAMQVMGRDIKSVAAGKDAFTFHQEVGLVFQDPDIQLFSATVFDDVAFGPLQLGLSVSEVQERCEEALTQMEIMHLARRAPFELSGGEKKRAAIASVLSLRPDVILLDEPTAALDPRTKWVLINLIRKLGEAGKTIITSTHELEIVPTIAKRVIVLGEERRVLADDTPERILRDRNLLVNANLIHPQLHQLGMDWSLQREVTPTNSHS</sequence>
<comment type="caution">
    <text evidence="12">The sequence shown here is derived from an EMBL/GenBank/DDBJ whole genome shotgun (WGS) entry which is preliminary data.</text>
</comment>
<evidence type="ECO:0000256" key="6">
    <source>
        <dbReference type="ARBA" id="ARBA00022840"/>
    </source>
</evidence>
<name>A0A8J3HXS4_9CHLR</name>
<dbReference type="PROSITE" id="PS00211">
    <property type="entry name" value="ABC_TRANSPORTER_1"/>
    <property type="match status" value="1"/>
</dbReference>
<dbReference type="NCBIfam" id="TIGR01166">
    <property type="entry name" value="cbiO"/>
    <property type="match status" value="1"/>
</dbReference>
<dbReference type="FunFam" id="3.40.50.300:FF:000224">
    <property type="entry name" value="Energy-coupling factor transporter ATP-binding protein EcfA"/>
    <property type="match status" value="1"/>
</dbReference>
<dbReference type="InterPro" id="IPR050095">
    <property type="entry name" value="ECF_ABC_transporter_ATP-bd"/>
</dbReference>
<comment type="similarity">
    <text evidence="2 10">Belongs to the ABC transporter superfamily.</text>
</comment>
<dbReference type="InterPro" id="IPR015856">
    <property type="entry name" value="ABC_transpr_CbiO/EcfA_su"/>
</dbReference>
<feature type="domain" description="ABC transporter" evidence="11">
    <location>
        <begin position="14"/>
        <end position="251"/>
    </location>
</feature>
<dbReference type="Proteomes" id="UP000612362">
    <property type="component" value="Unassembled WGS sequence"/>
</dbReference>
<dbReference type="SMART" id="SM00382">
    <property type="entry name" value="AAA"/>
    <property type="match status" value="1"/>
</dbReference>
<gene>
    <name evidence="12" type="ORF">KSX_06610</name>
</gene>
<dbReference type="InterPro" id="IPR003593">
    <property type="entry name" value="AAA+_ATPase"/>
</dbReference>
<reference evidence="12" key="1">
    <citation type="submission" date="2020-10" db="EMBL/GenBank/DDBJ databases">
        <title>Taxonomic study of unclassified bacteria belonging to the class Ktedonobacteria.</title>
        <authorList>
            <person name="Yabe S."/>
            <person name="Wang C.M."/>
            <person name="Zheng Y."/>
            <person name="Sakai Y."/>
            <person name="Cavaletti L."/>
            <person name="Monciardini P."/>
            <person name="Donadio S."/>
        </authorList>
    </citation>
    <scope>NUCLEOTIDE SEQUENCE</scope>
    <source>
        <strain evidence="12">SOSP1-1</strain>
    </source>
</reference>
<evidence type="ECO:0000256" key="5">
    <source>
        <dbReference type="ARBA" id="ARBA00022741"/>
    </source>
</evidence>
<organism evidence="12 13">
    <name type="scientific">Ktedonospora formicarum</name>
    <dbReference type="NCBI Taxonomy" id="2778364"/>
    <lineage>
        <taxon>Bacteria</taxon>
        <taxon>Bacillati</taxon>
        <taxon>Chloroflexota</taxon>
        <taxon>Ktedonobacteria</taxon>
        <taxon>Ktedonobacterales</taxon>
        <taxon>Ktedonobacteraceae</taxon>
        <taxon>Ktedonospora</taxon>
    </lineage>
</organism>
<evidence type="ECO:0000256" key="9">
    <source>
        <dbReference type="ARBA" id="ARBA00025157"/>
    </source>
</evidence>
<dbReference type="PANTHER" id="PTHR43553">
    <property type="entry name" value="HEAVY METAL TRANSPORTER"/>
    <property type="match status" value="1"/>
</dbReference>
<dbReference type="RefSeq" id="WP_220192034.1">
    <property type="nucleotide sequence ID" value="NZ_BNJF01000001.1"/>
</dbReference>
<keyword evidence="5 10" id="KW-0547">Nucleotide-binding</keyword>
<dbReference type="Pfam" id="PF00005">
    <property type="entry name" value="ABC_tran"/>
    <property type="match status" value="1"/>
</dbReference>
<keyword evidence="13" id="KW-1185">Reference proteome</keyword>